<dbReference type="AlphaFoldDB" id="A0A7J6UVJ1"/>
<dbReference type="EMBL" id="JABWDY010042522">
    <property type="protein sequence ID" value="KAF5176597.1"/>
    <property type="molecule type" value="Genomic_DNA"/>
</dbReference>
<gene>
    <name evidence="1" type="ORF">FRX31_033817</name>
</gene>
<evidence type="ECO:0000313" key="1">
    <source>
        <dbReference type="EMBL" id="KAF5176597.1"/>
    </source>
</evidence>
<keyword evidence="2" id="KW-1185">Reference proteome</keyword>
<sequence>MFKARAPEWLGEFYNSRTVLGTLHASSGQWDKLIPEAQTLNQMQEFSVISKLRNYAGETESTISNEKTPVLGEVRDSSPMPKNRSWKDVVSGQFSKFEIQGGDSTKKQGQPTVVAGKVAKLQQKSGVATGPTLLTQEVKRKVVVVDETP</sequence>
<comment type="caution">
    <text evidence="1">The sequence shown here is derived from an EMBL/GenBank/DDBJ whole genome shotgun (WGS) entry which is preliminary data.</text>
</comment>
<protein>
    <submittedName>
        <fullName evidence="1">Uncharacterized protein</fullName>
    </submittedName>
</protein>
<organism evidence="1 2">
    <name type="scientific">Thalictrum thalictroides</name>
    <name type="common">Rue-anemone</name>
    <name type="synonym">Anemone thalictroides</name>
    <dbReference type="NCBI Taxonomy" id="46969"/>
    <lineage>
        <taxon>Eukaryota</taxon>
        <taxon>Viridiplantae</taxon>
        <taxon>Streptophyta</taxon>
        <taxon>Embryophyta</taxon>
        <taxon>Tracheophyta</taxon>
        <taxon>Spermatophyta</taxon>
        <taxon>Magnoliopsida</taxon>
        <taxon>Ranunculales</taxon>
        <taxon>Ranunculaceae</taxon>
        <taxon>Thalictroideae</taxon>
        <taxon>Thalictrum</taxon>
    </lineage>
</organism>
<name>A0A7J6UVJ1_THATH</name>
<evidence type="ECO:0000313" key="2">
    <source>
        <dbReference type="Proteomes" id="UP000554482"/>
    </source>
</evidence>
<dbReference type="Proteomes" id="UP000554482">
    <property type="component" value="Unassembled WGS sequence"/>
</dbReference>
<proteinExistence type="predicted"/>
<accession>A0A7J6UVJ1</accession>
<reference evidence="1 2" key="1">
    <citation type="submission" date="2020-06" db="EMBL/GenBank/DDBJ databases">
        <title>Transcriptomic and genomic resources for Thalictrum thalictroides and T. hernandezii: Facilitating candidate gene discovery in an emerging model plant lineage.</title>
        <authorList>
            <person name="Arias T."/>
            <person name="Riano-Pachon D.M."/>
            <person name="Di Stilio V.S."/>
        </authorList>
    </citation>
    <scope>NUCLEOTIDE SEQUENCE [LARGE SCALE GENOMIC DNA]</scope>
    <source>
        <strain evidence="2">cv. WT478/WT964</strain>
        <tissue evidence="1">Leaves</tissue>
    </source>
</reference>